<dbReference type="Gene3D" id="1.10.20.10">
    <property type="entry name" value="Histone, subunit A"/>
    <property type="match status" value="1"/>
</dbReference>
<dbReference type="PANTHER" id="PTHR10221">
    <property type="entry name" value="TRANSCRIPTION INITIATION FACTOR TFIID SUBUNIT 6"/>
    <property type="match status" value="1"/>
</dbReference>
<dbReference type="Pfam" id="PF07571">
    <property type="entry name" value="TAF6_C"/>
    <property type="match status" value="1"/>
</dbReference>
<evidence type="ECO:0000256" key="11">
    <source>
        <dbReference type="ARBA" id="ARBA00081385"/>
    </source>
</evidence>
<dbReference type="InterPro" id="IPR004823">
    <property type="entry name" value="TAF_TATA-bd_Histone-like_dom"/>
</dbReference>
<dbReference type="InterPro" id="IPR046344">
    <property type="entry name" value="TAF6_C_sf"/>
</dbReference>
<sequence>MSSALAVGLHHPTLGPHPSRERRRHSSMAEEKKLKLSNTVLPSKSMKVVAESMVIAQIQEETCQLLTDEVSYRIKEIAQDALKFMHMGKRQKLTTSDIDYALKLENVEPLYGFHAQEFIPFRFASAHWLSMEGCQPAIPENPPPAPKEQQKVEATEPLKSAKPGQEKDGPLKGKGQGATPADSKRKEKKAPRLLEGASLHLKPHSIHELSVEQQLYYKEITEAYVGSCKAERVEALQSIATDPGLYQMLPRFSTFISERVCVNVAQNNLALLIYLMRMVKALMDNPTLYLEKYVHELIPAVMTCIVQKYIVVSLTPTGDGKGGPPSHPSAVPPTSSSPSPLGGSAPCGGKQEAGDSPPPAPGIPKANGSQVPGPGSPQPAP</sequence>
<dbReference type="CDD" id="cd08050">
    <property type="entry name" value="TAF6C"/>
    <property type="match status" value="1"/>
</dbReference>
<keyword evidence="5" id="KW-0539">Nucleus</keyword>
<feature type="region of interest" description="Disordered" evidence="12">
    <location>
        <begin position="1"/>
        <end position="32"/>
    </location>
</feature>
<dbReference type="GO" id="GO:0046982">
    <property type="term" value="F:protein heterodimerization activity"/>
    <property type="evidence" value="ECO:0007669"/>
    <property type="project" value="InterPro"/>
</dbReference>
<name>G5APL7_HETGA</name>
<feature type="compositionally biased region" description="Low complexity" evidence="12">
    <location>
        <begin position="332"/>
        <end position="349"/>
    </location>
</feature>
<reference evidence="14 15" key="1">
    <citation type="journal article" date="2011" name="Nature">
        <title>Genome sequencing reveals insights into physiology and longevity of the naked mole rat.</title>
        <authorList>
            <person name="Kim E.B."/>
            <person name="Fang X."/>
            <person name="Fushan A.A."/>
            <person name="Huang Z."/>
            <person name="Lobanov A.V."/>
            <person name="Han L."/>
            <person name="Marino S.M."/>
            <person name="Sun X."/>
            <person name="Turanov A.A."/>
            <person name="Yang P."/>
            <person name="Yim S.H."/>
            <person name="Zhao X."/>
            <person name="Kasaikina M.V."/>
            <person name="Stoletzki N."/>
            <person name="Peng C."/>
            <person name="Polak P."/>
            <person name="Xiong Z."/>
            <person name="Kiezun A."/>
            <person name="Zhu Y."/>
            <person name="Chen Y."/>
            <person name="Kryukov G.V."/>
            <person name="Zhang Q."/>
            <person name="Peshkin L."/>
            <person name="Yang L."/>
            <person name="Bronson R.T."/>
            <person name="Buffenstein R."/>
            <person name="Wang B."/>
            <person name="Han C."/>
            <person name="Li Q."/>
            <person name="Chen L."/>
            <person name="Zhao W."/>
            <person name="Sunyaev S.R."/>
            <person name="Park T.J."/>
            <person name="Zhang G."/>
            <person name="Wang J."/>
            <person name="Gladyshev V.N."/>
        </authorList>
    </citation>
    <scope>NUCLEOTIDE SEQUENCE [LARGE SCALE GENOMIC DNA]</scope>
</reference>
<dbReference type="GO" id="GO:0016251">
    <property type="term" value="F:RNA polymerase II general transcription initiation factor activity"/>
    <property type="evidence" value="ECO:0007669"/>
    <property type="project" value="InterPro"/>
</dbReference>
<evidence type="ECO:0000256" key="12">
    <source>
        <dbReference type="SAM" id="MobiDB-lite"/>
    </source>
</evidence>
<dbReference type="GO" id="GO:0046695">
    <property type="term" value="C:SLIK (SAGA-like) complex"/>
    <property type="evidence" value="ECO:0007669"/>
    <property type="project" value="InterPro"/>
</dbReference>
<dbReference type="AlphaFoldDB" id="G5APL7"/>
<dbReference type="EMBL" id="JH166387">
    <property type="protein sequence ID" value="EHA98977.1"/>
    <property type="molecule type" value="Genomic_DNA"/>
</dbReference>
<comment type="subcellular location">
    <subcellularLocation>
        <location evidence="1">Nucleus</location>
    </subcellularLocation>
</comment>
<dbReference type="InterPro" id="IPR011442">
    <property type="entry name" value="TAF6_C"/>
</dbReference>
<organism evidence="14 15">
    <name type="scientific">Heterocephalus glaber</name>
    <name type="common">Naked mole rat</name>
    <dbReference type="NCBI Taxonomy" id="10181"/>
    <lineage>
        <taxon>Eukaryota</taxon>
        <taxon>Metazoa</taxon>
        <taxon>Chordata</taxon>
        <taxon>Craniata</taxon>
        <taxon>Vertebrata</taxon>
        <taxon>Euteleostomi</taxon>
        <taxon>Mammalia</taxon>
        <taxon>Eutheria</taxon>
        <taxon>Euarchontoglires</taxon>
        <taxon>Glires</taxon>
        <taxon>Rodentia</taxon>
        <taxon>Hystricomorpha</taxon>
        <taxon>Bathyergidae</taxon>
        <taxon>Heterocephalus</taxon>
    </lineage>
</organism>
<evidence type="ECO:0000256" key="2">
    <source>
        <dbReference type="ARBA" id="ARBA00007688"/>
    </source>
</evidence>
<dbReference type="GO" id="GO:0003743">
    <property type="term" value="F:translation initiation factor activity"/>
    <property type="evidence" value="ECO:0007669"/>
    <property type="project" value="UniProtKB-KW"/>
</dbReference>
<dbReference type="InterPro" id="IPR037796">
    <property type="entry name" value="TAF6"/>
</dbReference>
<evidence type="ECO:0000256" key="6">
    <source>
        <dbReference type="ARBA" id="ARBA00040091"/>
    </source>
</evidence>
<comment type="similarity">
    <text evidence="2">Belongs to the TAF6 family.</text>
</comment>
<comment type="function">
    <text evidence="7">The TFIID basal transcription factor complex plays a major role in the initiation of RNA polymerase II (Pol II)-dependent transcription. TFIID recognizes and binds promoters with or without a TATA box via its subunit TBP, a TATA-box-binding protein, and promotes assembly of the pre-initiation complex (PIC). The TFIID complex consists of TBP and TBP-associated factors (TAFs), including TAF1, TAF2, TAF3, TAF4, TAF5, TAF6, TAF7, TAF8, TAF9, TAF10, TAF11, TAF12 and TAF13. The TFIID complex structure can be divided into 3 modules TFIID-A, TFIID-B, and TFIID-C. TAF6 homodimer connects TFIID modules, forming a rigid core.</text>
</comment>
<dbReference type="FunFam" id="1.10.20.10:FF:000030">
    <property type="entry name" value="Transcription initiation factor TFIID subunit 6"/>
    <property type="match status" value="1"/>
</dbReference>
<dbReference type="GO" id="GO:0000124">
    <property type="term" value="C:SAGA complex"/>
    <property type="evidence" value="ECO:0007669"/>
    <property type="project" value="InterPro"/>
</dbReference>
<evidence type="ECO:0000259" key="13">
    <source>
        <dbReference type="SMART" id="SM00803"/>
    </source>
</evidence>
<dbReference type="SUPFAM" id="SSF47113">
    <property type="entry name" value="Histone-fold"/>
    <property type="match status" value="1"/>
</dbReference>
<gene>
    <name evidence="14" type="ORF">GW7_10104</name>
</gene>
<dbReference type="GO" id="GO:0051123">
    <property type="term" value="P:RNA polymerase II preinitiation complex assembly"/>
    <property type="evidence" value="ECO:0007669"/>
    <property type="project" value="TreeGrafter"/>
</dbReference>
<dbReference type="Pfam" id="PF02969">
    <property type="entry name" value="TAF"/>
    <property type="match status" value="1"/>
</dbReference>
<evidence type="ECO:0000256" key="5">
    <source>
        <dbReference type="ARBA" id="ARBA00023242"/>
    </source>
</evidence>
<evidence type="ECO:0000256" key="3">
    <source>
        <dbReference type="ARBA" id="ARBA00023015"/>
    </source>
</evidence>
<proteinExistence type="inferred from homology"/>
<evidence type="ECO:0000313" key="14">
    <source>
        <dbReference type="EMBL" id="EHA98977.1"/>
    </source>
</evidence>
<evidence type="ECO:0000256" key="10">
    <source>
        <dbReference type="ARBA" id="ARBA00080723"/>
    </source>
</evidence>
<accession>G5APL7</accession>
<evidence type="ECO:0000256" key="7">
    <source>
        <dbReference type="ARBA" id="ARBA00057660"/>
    </source>
</evidence>
<feature type="region of interest" description="Disordered" evidence="12">
    <location>
        <begin position="134"/>
        <end position="190"/>
    </location>
</feature>
<keyword evidence="14" id="KW-0396">Initiation factor</keyword>
<dbReference type="InterPro" id="IPR009072">
    <property type="entry name" value="Histone-fold"/>
</dbReference>
<feature type="region of interest" description="Disordered" evidence="12">
    <location>
        <begin position="318"/>
        <end position="381"/>
    </location>
</feature>
<keyword evidence="4" id="KW-0804">Transcription</keyword>
<keyword evidence="14" id="KW-0648">Protein biosynthesis</keyword>
<dbReference type="GO" id="GO:0005669">
    <property type="term" value="C:transcription factor TFIID complex"/>
    <property type="evidence" value="ECO:0007669"/>
    <property type="project" value="InterPro"/>
</dbReference>
<dbReference type="GO" id="GO:0003713">
    <property type="term" value="F:transcription coactivator activity"/>
    <property type="evidence" value="ECO:0007669"/>
    <property type="project" value="TreeGrafter"/>
</dbReference>
<dbReference type="InParanoid" id="G5APL7"/>
<evidence type="ECO:0000256" key="8">
    <source>
        <dbReference type="ARBA" id="ARBA00062271"/>
    </source>
</evidence>
<protein>
    <recommendedName>
        <fullName evidence="6">Transcription initiation factor TFIID subunit 6</fullName>
    </recommendedName>
    <alternativeName>
        <fullName evidence="10">Transcription initiation factor TFIID 70 kDa subunit</fullName>
    </alternativeName>
    <alternativeName>
        <fullName evidence="11">Transcription initiation factor TFIID 80 kDa subunit</fullName>
    </alternativeName>
    <alternativeName>
        <fullName evidence="9">p80</fullName>
    </alternativeName>
</protein>
<evidence type="ECO:0000256" key="9">
    <source>
        <dbReference type="ARBA" id="ARBA00080708"/>
    </source>
</evidence>
<dbReference type="PANTHER" id="PTHR10221:SF9">
    <property type="entry name" value="TRANSCRIPTION INITIATION FACTOR TFIID SUBUNIT 6"/>
    <property type="match status" value="1"/>
</dbReference>
<evidence type="ECO:0000256" key="1">
    <source>
        <dbReference type="ARBA" id="ARBA00004123"/>
    </source>
</evidence>
<dbReference type="STRING" id="10181.G5APL7"/>
<dbReference type="FunFam" id="1.25.40.770:FF:000001">
    <property type="entry name" value="Transcription initiation factor TFIID subunit 6"/>
    <property type="match status" value="1"/>
</dbReference>
<feature type="domain" description="TATA box binding protein associated factor (TAF) histone-like fold" evidence="13">
    <location>
        <begin position="39"/>
        <end position="105"/>
    </location>
</feature>
<keyword evidence="3" id="KW-0805">Transcription regulation</keyword>
<dbReference type="SMART" id="SM00803">
    <property type="entry name" value="TAF"/>
    <property type="match status" value="1"/>
</dbReference>
<evidence type="ECO:0000256" key="4">
    <source>
        <dbReference type="ARBA" id="ARBA00023163"/>
    </source>
</evidence>
<dbReference type="Proteomes" id="UP000006813">
    <property type="component" value="Unassembled WGS sequence"/>
</dbReference>
<comment type="subunit">
    <text evidence="8">Component of the TFIID basal transcription factor complex, composed of TATA-box-binding protein TBP, and a number of TBP-associated factors (TAFs), including TAF1, TAF2, TAF3, TAF4, TAF5, TAF6, TAF7, TAF8, TAF9, TAF10, TAF11, TAF12 and TAF13. Interacts directly with TBP, TAF1/TAFII250, TAF9/TAFII31 and TAF12/TAFII20. The TAF6/TAFII70-TAF9/TAFII31 heterodimer forms an octamer complex with the TAF4B/TFII105-TAF12/TFIID20 heterodimer. Component of some MLL1/MLL complex, at least composed of the core components KMT2A/MLL1, ASH2L, HCFC1/HCF1, WDR5 and RBBP5, as well as the facultative components BACC1, CHD8, E2F6, HSP70, INO80C, KANSL1, LAS1L, MAX, MCRS1, MGA, MYST1/MOF, PELP1, PHF20, PRP31, RING2, RUVB1/TIP49A, RUVB2/TIP49B, SENP3, TAF1, TAF4, TAF6, TAF7, TAF9 and TEX10. Also interacts with the GTFs, TFIIEalpha/GTF2E1 and TFIIFalpha/GTF2F1. Component of the TBP-free TAFII-histone acetylase complex (TFTC-HAT). Interacts with TP53/p53.</text>
</comment>
<dbReference type="CDD" id="cd22931">
    <property type="entry name" value="HFD_TAF6"/>
    <property type="match status" value="1"/>
</dbReference>
<dbReference type="Gene3D" id="1.25.40.770">
    <property type="entry name" value="TAF6, C-terminal HEAT repeat domain"/>
    <property type="match status" value="1"/>
</dbReference>
<evidence type="ECO:0000313" key="15">
    <source>
        <dbReference type="Proteomes" id="UP000006813"/>
    </source>
</evidence>